<evidence type="ECO:0000313" key="2">
    <source>
        <dbReference type="EMBL" id="KKA31187.1"/>
    </source>
</evidence>
<dbReference type="Proteomes" id="UP000033483">
    <property type="component" value="Unassembled WGS sequence"/>
</dbReference>
<dbReference type="OrthoDB" id="5409477at2759"/>
<evidence type="ECO:0000256" key="1">
    <source>
        <dbReference type="SAM" id="MobiDB-lite"/>
    </source>
</evidence>
<gene>
    <name evidence="2" type="ORF">TD95_005339</name>
</gene>
<organism evidence="2 3">
    <name type="scientific">Thielaviopsis punctulata</name>
    <dbReference type="NCBI Taxonomy" id="72032"/>
    <lineage>
        <taxon>Eukaryota</taxon>
        <taxon>Fungi</taxon>
        <taxon>Dikarya</taxon>
        <taxon>Ascomycota</taxon>
        <taxon>Pezizomycotina</taxon>
        <taxon>Sordariomycetes</taxon>
        <taxon>Hypocreomycetidae</taxon>
        <taxon>Microascales</taxon>
        <taxon>Ceratocystidaceae</taxon>
        <taxon>Thielaviopsis</taxon>
    </lineage>
</organism>
<feature type="compositionally biased region" description="Pro residues" evidence="1">
    <location>
        <begin position="261"/>
        <end position="271"/>
    </location>
</feature>
<dbReference type="EMBL" id="LAEV01000034">
    <property type="protein sequence ID" value="KKA31187.1"/>
    <property type="molecule type" value="Genomic_DNA"/>
</dbReference>
<protein>
    <submittedName>
        <fullName evidence="2">Uncharacterized protein</fullName>
    </submittedName>
</protein>
<evidence type="ECO:0000313" key="3">
    <source>
        <dbReference type="Proteomes" id="UP000033483"/>
    </source>
</evidence>
<reference evidence="2 3" key="1">
    <citation type="submission" date="2015-03" db="EMBL/GenBank/DDBJ databases">
        <authorList>
            <person name="Radwan O."/>
            <person name="Al-Naeli F.A."/>
            <person name="Rendon G.A."/>
            <person name="Fields C."/>
        </authorList>
    </citation>
    <scope>NUCLEOTIDE SEQUENCE [LARGE SCALE GENOMIC DNA]</scope>
    <source>
        <strain evidence="2">CR-DP1</strain>
    </source>
</reference>
<feature type="region of interest" description="Disordered" evidence="1">
    <location>
        <begin position="169"/>
        <end position="271"/>
    </location>
</feature>
<accession>A0A0F4ZKZ2</accession>
<comment type="caution">
    <text evidence="2">The sequence shown here is derived from an EMBL/GenBank/DDBJ whole genome shotgun (WGS) entry which is preliminary data.</text>
</comment>
<sequence length="271" mass="30530">MEDFRYVRPSRLLSRTPRPDRGSIATPSPTPSIIRMDPDCAICAAPANSACECESKSLELAIKHAEQRIMQSVYDDIRGWVRAHAQDYILEHFRQLTDRRKAAHAAHLDRITKNAYYNYQSAPHANEMMAAQATLKRGIDQDWQASVQRYPEVLEYYYSLVELTLPGDKEPGVKNPPMSAFTGTRKASRRPLSLQGPPVGFNPDLALPPPPHRMSTPPHQMMVRRPISPPPNMDRRTPGPLGQQPPPARTNRLSYRTGQAGPPPGQYYPPY</sequence>
<proteinExistence type="predicted"/>
<feature type="region of interest" description="Disordered" evidence="1">
    <location>
        <begin position="1"/>
        <end position="32"/>
    </location>
</feature>
<name>A0A0F4ZKZ2_9PEZI</name>
<dbReference type="AlphaFoldDB" id="A0A0F4ZKZ2"/>
<keyword evidence="3" id="KW-1185">Reference proteome</keyword>